<dbReference type="RefSeq" id="WP_380716630.1">
    <property type="nucleotide sequence ID" value="NZ_JBHSGI010000005.1"/>
</dbReference>
<evidence type="ECO:0000313" key="3">
    <source>
        <dbReference type="EMBL" id="MFC4668353.1"/>
    </source>
</evidence>
<feature type="domain" description="ParB-like N-terminal" evidence="2">
    <location>
        <begin position="26"/>
        <end position="118"/>
    </location>
</feature>
<reference evidence="4" key="1">
    <citation type="journal article" date="2019" name="Int. J. Syst. Evol. Microbiol.">
        <title>The Global Catalogue of Microorganisms (GCM) 10K type strain sequencing project: providing services to taxonomists for standard genome sequencing and annotation.</title>
        <authorList>
            <consortium name="The Broad Institute Genomics Platform"/>
            <consortium name="The Broad Institute Genome Sequencing Center for Infectious Disease"/>
            <person name="Wu L."/>
            <person name="Ma J."/>
        </authorList>
    </citation>
    <scope>NUCLEOTIDE SEQUENCE [LARGE SCALE GENOMIC DNA]</scope>
    <source>
        <strain evidence="4">CGMCC 4.7283</strain>
    </source>
</reference>
<organism evidence="3 4">
    <name type="scientific">Seohaeicola nanhaiensis</name>
    <dbReference type="NCBI Taxonomy" id="1387282"/>
    <lineage>
        <taxon>Bacteria</taxon>
        <taxon>Pseudomonadati</taxon>
        <taxon>Pseudomonadota</taxon>
        <taxon>Alphaproteobacteria</taxon>
        <taxon>Rhodobacterales</taxon>
        <taxon>Roseobacteraceae</taxon>
        <taxon>Seohaeicola</taxon>
    </lineage>
</organism>
<protein>
    <submittedName>
        <fullName evidence="3">ParB/RepB/Spo0J family partition protein</fullName>
    </submittedName>
</protein>
<accession>A0ABV9KEE2</accession>
<feature type="region of interest" description="Disordered" evidence="1">
    <location>
        <begin position="278"/>
        <end position="316"/>
    </location>
</feature>
<comment type="caution">
    <text evidence="3">The sequence shown here is derived from an EMBL/GenBank/DDBJ whole genome shotgun (WGS) entry which is preliminary data.</text>
</comment>
<dbReference type="EMBL" id="JBHSGI010000005">
    <property type="protein sequence ID" value="MFC4668353.1"/>
    <property type="molecule type" value="Genomic_DNA"/>
</dbReference>
<feature type="compositionally biased region" description="Basic and acidic residues" evidence="1">
    <location>
        <begin position="288"/>
        <end position="305"/>
    </location>
</feature>
<dbReference type="InterPro" id="IPR003115">
    <property type="entry name" value="ParB_N"/>
</dbReference>
<proteinExistence type="predicted"/>
<name>A0ABV9KEE2_9RHOB</name>
<dbReference type="SUPFAM" id="SSF110849">
    <property type="entry name" value="ParB/Sulfiredoxin"/>
    <property type="match status" value="1"/>
</dbReference>
<dbReference type="SMART" id="SM00470">
    <property type="entry name" value="ParB"/>
    <property type="match status" value="1"/>
</dbReference>
<evidence type="ECO:0000259" key="2">
    <source>
        <dbReference type="SMART" id="SM00470"/>
    </source>
</evidence>
<sequence>MTFREIDVRECDPVARPRPGAAPELVWLRIESLLIDEDYQRPLGPKNWKAIRRIASAFEWPRFTPVIAARLSDKRYAIIDGQHRAHAAALAGISAIPAMVVEADPSGQAAAFAAINRDRTVVSGYHLLKAALAAGDADALTADRAVTEAGCRLMTYVVSSVHRAPRQVFSIALVLSHVRAGRSRVVTEGLRAITQSPLVNQVDAYRDNVLDPWFATLAARPELDAAAFCADHDLTALCTRLDALREEAGRRRDSGRKLALLNLDRAIAAWGGPRVRPEPVSRPVLAQSERREAIRPAPEVQKEAPPKAPPAVRPEHWTEDRDALLIAEGGTHAGRASLAEGWGMSTAQVTARWHKVRARA</sequence>
<keyword evidence="4" id="KW-1185">Reference proteome</keyword>
<dbReference type="Gene3D" id="3.90.1530.10">
    <property type="entry name" value="Conserved hypothetical protein from pyrococcus furiosus pfu- 392566-001, ParB domain"/>
    <property type="match status" value="1"/>
</dbReference>
<evidence type="ECO:0000256" key="1">
    <source>
        <dbReference type="SAM" id="MobiDB-lite"/>
    </source>
</evidence>
<dbReference type="Proteomes" id="UP001595973">
    <property type="component" value="Unassembled WGS sequence"/>
</dbReference>
<dbReference type="InterPro" id="IPR036086">
    <property type="entry name" value="ParB/Sulfiredoxin_sf"/>
</dbReference>
<dbReference type="Pfam" id="PF02195">
    <property type="entry name" value="ParB_N"/>
    <property type="match status" value="1"/>
</dbReference>
<evidence type="ECO:0000313" key="4">
    <source>
        <dbReference type="Proteomes" id="UP001595973"/>
    </source>
</evidence>
<gene>
    <name evidence="3" type="ORF">ACFO5X_07300</name>
</gene>